<dbReference type="Gene3D" id="3.30.70.270">
    <property type="match status" value="1"/>
</dbReference>
<gene>
    <name evidence="5" type="ORF">ACFFJP_02180</name>
</gene>
<dbReference type="PANTHER" id="PTHR45138:SF9">
    <property type="entry name" value="DIGUANYLATE CYCLASE DGCM-RELATED"/>
    <property type="match status" value="1"/>
</dbReference>
<dbReference type="SUPFAM" id="SSF55073">
    <property type="entry name" value="Nucleotide cyclase"/>
    <property type="match status" value="1"/>
</dbReference>
<dbReference type="GO" id="GO:0052621">
    <property type="term" value="F:diguanylate cyclase activity"/>
    <property type="evidence" value="ECO:0007669"/>
    <property type="project" value="UniProtKB-EC"/>
</dbReference>
<dbReference type="EMBL" id="JBHLXP010000001">
    <property type="protein sequence ID" value="MFC0047095.1"/>
    <property type="molecule type" value="Genomic_DNA"/>
</dbReference>
<sequence>MLSVPAWSASEIADLLASAENNRTSNPTLTQQNLQSIEARLAELTPEQHARYVFISAYSSAFSGKLDKAIVLAESITTTPFVDTRVKANLLLANMNESIKDFRKAYSYLYEALKDSHHLKDNAILNNIYTVAAQLHISAGAYEKAYEFARTMESIATTERHLCISQSQQLHALIGLKNSYDPTSFQSAFAHCEAANERLMALALYVFTADIELKRDPAALLQRMQDILPELEKIGFQFTILKARYYRGLALLQLQRLSEAKQALQQVFSQAEQLQDHDIANKAVLHLAELAEQAGPQPQAVLLYKQHIAALNQHLSEYKERSIAYHLAQANYMENQNKLLLLQQQNAVLQLEAELKKQELWWTVLAGTAFICLLLAVLGLLQRKQRQLFLLANTDGLTGCLNRRRFSELAQQWLSQHPQQNVALLLFDIDLFKNINDRYGHSAGDAVLKALVSRLQQLLPPQGWFARLGGEEFAIWLGGASLTEAALLAEQCRLALCNAPLQWQQQQISISASFGVVAGPAPAELETLLQSADQLLYQAKTAGRNCCISKPLQRVE</sequence>
<dbReference type="InterPro" id="IPR000160">
    <property type="entry name" value="GGDEF_dom"/>
</dbReference>
<dbReference type="PROSITE" id="PS50887">
    <property type="entry name" value="GGDEF"/>
    <property type="match status" value="1"/>
</dbReference>
<evidence type="ECO:0000256" key="2">
    <source>
        <dbReference type="ARBA" id="ARBA00034247"/>
    </source>
</evidence>
<feature type="domain" description="GGDEF" evidence="4">
    <location>
        <begin position="420"/>
        <end position="552"/>
    </location>
</feature>
<dbReference type="SMART" id="SM00267">
    <property type="entry name" value="GGDEF"/>
    <property type="match status" value="1"/>
</dbReference>
<dbReference type="RefSeq" id="WP_377240018.1">
    <property type="nucleotide sequence ID" value="NZ_JBHLXP010000001.1"/>
</dbReference>
<dbReference type="PANTHER" id="PTHR45138">
    <property type="entry name" value="REGULATORY COMPONENTS OF SENSORY TRANSDUCTION SYSTEM"/>
    <property type="match status" value="1"/>
</dbReference>
<dbReference type="SUPFAM" id="SSF48452">
    <property type="entry name" value="TPR-like"/>
    <property type="match status" value="2"/>
</dbReference>
<evidence type="ECO:0000313" key="6">
    <source>
        <dbReference type="Proteomes" id="UP001589813"/>
    </source>
</evidence>
<evidence type="ECO:0000313" key="5">
    <source>
        <dbReference type="EMBL" id="MFC0047095.1"/>
    </source>
</evidence>
<dbReference type="EC" id="2.7.7.65" evidence="1"/>
<feature type="transmembrane region" description="Helical" evidence="3">
    <location>
        <begin position="360"/>
        <end position="381"/>
    </location>
</feature>
<dbReference type="InterPro" id="IPR011990">
    <property type="entry name" value="TPR-like_helical_dom_sf"/>
</dbReference>
<dbReference type="Proteomes" id="UP001589813">
    <property type="component" value="Unassembled WGS sequence"/>
</dbReference>
<keyword evidence="3" id="KW-0812">Transmembrane</keyword>
<keyword evidence="3" id="KW-1133">Transmembrane helix</keyword>
<keyword evidence="3" id="KW-0472">Membrane</keyword>
<protein>
    <recommendedName>
        <fullName evidence="1">diguanylate cyclase</fullName>
        <ecNumber evidence="1">2.7.7.65</ecNumber>
    </recommendedName>
</protein>
<keyword evidence="5" id="KW-0808">Transferase</keyword>
<comment type="catalytic activity">
    <reaction evidence="2">
        <text>2 GTP = 3',3'-c-di-GMP + 2 diphosphate</text>
        <dbReference type="Rhea" id="RHEA:24898"/>
        <dbReference type="ChEBI" id="CHEBI:33019"/>
        <dbReference type="ChEBI" id="CHEBI:37565"/>
        <dbReference type="ChEBI" id="CHEBI:58805"/>
        <dbReference type="EC" id="2.7.7.65"/>
    </reaction>
</comment>
<keyword evidence="5" id="KW-0548">Nucleotidyltransferase</keyword>
<organism evidence="5 6">
    <name type="scientific">Rheinheimera tilapiae</name>
    <dbReference type="NCBI Taxonomy" id="875043"/>
    <lineage>
        <taxon>Bacteria</taxon>
        <taxon>Pseudomonadati</taxon>
        <taxon>Pseudomonadota</taxon>
        <taxon>Gammaproteobacteria</taxon>
        <taxon>Chromatiales</taxon>
        <taxon>Chromatiaceae</taxon>
        <taxon>Rheinheimera</taxon>
    </lineage>
</organism>
<keyword evidence="6" id="KW-1185">Reference proteome</keyword>
<evidence type="ECO:0000256" key="3">
    <source>
        <dbReference type="SAM" id="Phobius"/>
    </source>
</evidence>
<dbReference type="InterPro" id="IPR050469">
    <property type="entry name" value="Diguanylate_Cyclase"/>
</dbReference>
<proteinExistence type="predicted"/>
<evidence type="ECO:0000256" key="1">
    <source>
        <dbReference type="ARBA" id="ARBA00012528"/>
    </source>
</evidence>
<dbReference type="InterPro" id="IPR029787">
    <property type="entry name" value="Nucleotide_cyclase"/>
</dbReference>
<evidence type="ECO:0000259" key="4">
    <source>
        <dbReference type="PROSITE" id="PS50887"/>
    </source>
</evidence>
<reference evidence="5 6" key="1">
    <citation type="submission" date="2024-09" db="EMBL/GenBank/DDBJ databases">
        <authorList>
            <person name="Sun Q."/>
            <person name="Mori K."/>
        </authorList>
    </citation>
    <scope>NUCLEOTIDE SEQUENCE [LARGE SCALE GENOMIC DNA]</scope>
    <source>
        <strain evidence="5 6">KCTC 23315</strain>
    </source>
</reference>
<accession>A0ABV6BC66</accession>
<name>A0ABV6BC66_9GAMM</name>
<dbReference type="InterPro" id="IPR043128">
    <property type="entry name" value="Rev_trsase/Diguanyl_cyclase"/>
</dbReference>
<dbReference type="Pfam" id="PF00990">
    <property type="entry name" value="GGDEF"/>
    <property type="match status" value="1"/>
</dbReference>
<comment type="caution">
    <text evidence="5">The sequence shown here is derived from an EMBL/GenBank/DDBJ whole genome shotgun (WGS) entry which is preliminary data.</text>
</comment>
<dbReference type="CDD" id="cd01949">
    <property type="entry name" value="GGDEF"/>
    <property type="match status" value="1"/>
</dbReference>
<dbReference type="NCBIfam" id="TIGR00254">
    <property type="entry name" value="GGDEF"/>
    <property type="match status" value="1"/>
</dbReference>